<dbReference type="InterPro" id="IPR007061">
    <property type="entry name" value="MST-like"/>
</dbReference>
<dbReference type="InterPro" id="IPR002925">
    <property type="entry name" value="Dienelactn_hydro"/>
</dbReference>
<dbReference type="PANTHER" id="PTHR46623">
    <property type="entry name" value="CARBOXYMETHYLENEBUTENOLIDASE-RELATED"/>
    <property type="match status" value="1"/>
</dbReference>
<evidence type="ECO:0000259" key="1">
    <source>
        <dbReference type="Pfam" id="PF01738"/>
    </source>
</evidence>
<dbReference type="Pfam" id="PF04978">
    <property type="entry name" value="MST"/>
    <property type="match status" value="1"/>
</dbReference>
<proteinExistence type="predicted"/>
<dbReference type="InterPro" id="IPR051049">
    <property type="entry name" value="Dienelactone_hydrolase-like"/>
</dbReference>
<accession>A0A6J4UX10</accession>
<dbReference type="GO" id="GO:0016787">
    <property type="term" value="F:hydrolase activity"/>
    <property type="evidence" value="ECO:0007669"/>
    <property type="project" value="InterPro"/>
</dbReference>
<dbReference type="EMBL" id="CADCWJ010000350">
    <property type="protein sequence ID" value="CAA9560927.1"/>
    <property type="molecule type" value="Genomic_DNA"/>
</dbReference>
<evidence type="ECO:0000313" key="2">
    <source>
        <dbReference type="EMBL" id="CAA9560927.1"/>
    </source>
</evidence>
<dbReference type="SUPFAM" id="SSF109854">
    <property type="entry name" value="DinB/YfiT-like putative metalloenzymes"/>
    <property type="match status" value="1"/>
</dbReference>
<dbReference type="AlphaFoldDB" id="A0A6J4UX10"/>
<dbReference type="SUPFAM" id="SSF53474">
    <property type="entry name" value="alpha/beta-Hydrolases"/>
    <property type="match status" value="1"/>
</dbReference>
<reference evidence="2" key="1">
    <citation type="submission" date="2020-02" db="EMBL/GenBank/DDBJ databases">
        <authorList>
            <person name="Meier V. D."/>
        </authorList>
    </citation>
    <scope>NUCLEOTIDE SEQUENCE</scope>
    <source>
        <strain evidence="2">AVDCRST_MAG87</strain>
    </source>
</reference>
<organism evidence="2">
    <name type="scientific">uncultured Thermomicrobiales bacterium</name>
    <dbReference type="NCBI Taxonomy" id="1645740"/>
    <lineage>
        <taxon>Bacteria</taxon>
        <taxon>Pseudomonadati</taxon>
        <taxon>Thermomicrobiota</taxon>
        <taxon>Thermomicrobia</taxon>
        <taxon>Thermomicrobiales</taxon>
        <taxon>environmental samples</taxon>
    </lineage>
</organism>
<dbReference type="Gene3D" id="3.40.50.1820">
    <property type="entry name" value="alpha/beta hydrolase"/>
    <property type="match status" value="1"/>
</dbReference>
<gene>
    <name evidence="2" type="ORF">AVDCRST_MAG87-1570</name>
</gene>
<dbReference type="InterPro" id="IPR029058">
    <property type="entry name" value="AB_hydrolase_fold"/>
</dbReference>
<dbReference type="InterPro" id="IPR034660">
    <property type="entry name" value="DinB/YfiT-like"/>
</dbReference>
<sequence>MTEIVLFHHAQGLTAGMLAFGDRLRRAGHVVHTPDLFDGRTFDTVEEGVSHARDIGFGEVLERGIRAVEGLPAELVYAGFSLGVMPAQRLAQTRAGARGALLFHACLPVSEFGDAWPTGVPVQIHGMAADPFFADEGDLDAARALVAETNDAELFLYPGEQHLFADSSLPSYDPDAATLLTERVLAFLDDVRERDEDGRPGPPAAGDEIATLLGFLDYQRATLDWKTRGLDEAGLQATVGVSSITLGGLLKHLAFVEDMWFSRRLRGRDAGPSWVTGEWDTDSHLSWNPTADETYEDLHALWREAVSHSRAMVSEALAEGGMDVLARTSRQNGRSPTLREVLVHMIEEYARHNGHADLIRESVDGQTGE</sequence>
<name>A0A6J4UX10_9BACT</name>
<protein>
    <recommendedName>
        <fullName evidence="1">Dienelactone hydrolase domain-containing protein</fullName>
    </recommendedName>
</protein>
<dbReference type="PANTHER" id="PTHR46623:SF6">
    <property type="entry name" value="ALPHA_BETA-HYDROLASES SUPERFAMILY PROTEIN"/>
    <property type="match status" value="1"/>
</dbReference>
<dbReference type="Gene3D" id="1.20.120.450">
    <property type="entry name" value="dinb family like domain"/>
    <property type="match status" value="1"/>
</dbReference>
<feature type="domain" description="Dienelactone hydrolase" evidence="1">
    <location>
        <begin position="4"/>
        <end position="190"/>
    </location>
</feature>
<dbReference type="Pfam" id="PF01738">
    <property type="entry name" value="DLH"/>
    <property type="match status" value="1"/>
</dbReference>